<gene>
    <name evidence="2" type="ORF">NP064_10780</name>
</gene>
<dbReference type="RefSeq" id="WP_227569645.1">
    <property type="nucleotide sequence ID" value="NZ_CP101988.1"/>
</dbReference>
<proteinExistence type="predicted"/>
<keyword evidence="1" id="KW-1133">Transmembrane helix</keyword>
<protein>
    <submittedName>
        <fullName evidence="2">Uncharacterized protein</fullName>
    </submittedName>
</protein>
<reference evidence="2 3" key="1">
    <citation type="submission" date="2022-07" db="EMBL/GenBank/DDBJ databases">
        <title>Novel species in genus cellulomonas.</title>
        <authorList>
            <person name="Ye L."/>
        </authorList>
    </citation>
    <scope>NUCLEOTIDE SEQUENCE [LARGE SCALE GENOMIC DNA]</scope>
    <source>
        <strain evidence="3">zg-Y338</strain>
    </source>
</reference>
<dbReference type="Proteomes" id="UP001316189">
    <property type="component" value="Chromosome"/>
</dbReference>
<feature type="transmembrane region" description="Helical" evidence="1">
    <location>
        <begin position="12"/>
        <end position="35"/>
    </location>
</feature>
<dbReference type="EMBL" id="CP101988">
    <property type="protein sequence ID" value="UUI74295.1"/>
    <property type="molecule type" value="Genomic_DNA"/>
</dbReference>
<evidence type="ECO:0000313" key="2">
    <source>
        <dbReference type="EMBL" id="UUI74295.1"/>
    </source>
</evidence>
<evidence type="ECO:0000313" key="3">
    <source>
        <dbReference type="Proteomes" id="UP001316189"/>
    </source>
</evidence>
<organism evidence="2 3">
    <name type="scientific">Cellulomonas chengniuliangii</name>
    <dbReference type="NCBI Taxonomy" id="2968084"/>
    <lineage>
        <taxon>Bacteria</taxon>
        <taxon>Bacillati</taxon>
        <taxon>Actinomycetota</taxon>
        <taxon>Actinomycetes</taxon>
        <taxon>Micrococcales</taxon>
        <taxon>Cellulomonadaceae</taxon>
        <taxon>Cellulomonas</taxon>
    </lineage>
</organism>
<sequence length="178" mass="17660">MAETGTRLSPGMKIFLGVDAVLVVTFLVLLVMAIAGGGAEDDVASPADVPASAVGQVQAEPDLDEAAEPVSFTLPSGNIACDMTVDGATCSIASAGFAPTAECTGEDEQVFVVDASGVSSPCAAIPDRSAASAGTELEYGSVEKVGGFTCTSATDGVTCVGESGAGFRLSRSAFVEIP</sequence>
<keyword evidence="1" id="KW-0472">Membrane</keyword>
<keyword evidence="3" id="KW-1185">Reference proteome</keyword>
<keyword evidence="1" id="KW-0812">Transmembrane</keyword>
<name>A0ABY5KX40_9CELL</name>
<evidence type="ECO:0000256" key="1">
    <source>
        <dbReference type="SAM" id="Phobius"/>
    </source>
</evidence>
<accession>A0ABY5KX40</accession>